<keyword evidence="1" id="KW-0560">Oxidoreductase</keyword>
<dbReference type="KEGG" id="pfla:Pflav_080800"/>
<dbReference type="Pfam" id="PF08240">
    <property type="entry name" value="ADH_N"/>
    <property type="match status" value="1"/>
</dbReference>
<dbReference type="CDD" id="cd05311">
    <property type="entry name" value="NAD_bind_2_malic_enz"/>
    <property type="match status" value="1"/>
</dbReference>
<dbReference type="SMART" id="SM00919">
    <property type="entry name" value="Malic_M"/>
    <property type="match status" value="1"/>
</dbReference>
<evidence type="ECO:0000256" key="1">
    <source>
        <dbReference type="ARBA" id="ARBA00023002"/>
    </source>
</evidence>
<dbReference type="InterPro" id="IPR012302">
    <property type="entry name" value="Malic_NAD-bd"/>
</dbReference>
<proteinExistence type="predicted"/>
<dbReference type="Gene3D" id="3.40.50.10380">
    <property type="entry name" value="Malic enzyme, N-terminal domain"/>
    <property type="match status" value="1"/>
</dbReference>
<gene>
    <name evidence="5" type="ORF">Pflav_080800</name>
</gene>
<dbReference type="InterPro" id="IPR020843">
    <property type="entry name" value="ER"/>
</dbReference>
<dbReference type="SMART" id="SM00829">
    <property type="entry name" value="PKS_ER"/>
    <property type="match status" value="1"/>
</dbReference>
<dbReference type="GO" id="GO:0016616">
    <property type="term" value="F:oxidoreductase activity, acting on the CH-OH group of donors, NAD or NADP as acceptor"/>
    <property type="evidence" value="ECO:0007669"/>
    <property type="project" value="InterPro"/>
</dbReference>
<reference evidence="5 6" key="2">
    <citation type="submission" date="2020-03" db="EMBL/GenBank/DDBJ databases">
        <authorList>
            <person name="Ichikawa N."/>
            <person name="Kimura A."/>
            <person name="Kitahashi Y."/>
            <person name="Uohara A."/>
        </authorList>
    </citation>
    <scope>NUCLEOTIDE SEQUENCE [LARGE SCALE GENOMIC DNA]</scope>
    <source>
        <strain evidence="5 6">NBRC 107702</strain>
    </source>
</reference>
<dbReference type="SMART" id="SM01274">
    <property type="entry name" value="malic"/>
    <property type="match status" value="1"/>
</dbReference>
<evidence type="ECO:0000313" key="6">
    <source>
        <dbReference type="Proteomes" id="UP000502508"/>
    </source>
</evidence>
<reference evidence="5 6" key="1">
    <citation type="submission" date="2020-03" db="EMBL/GenBank/DDBJ databases">
        <title>Whole genome shotgun sequence of Phytohabitans flavus NBRC 107702.</title>
        <authorList>
            <person name="Komaki H."/>
            <person name="Tamura T."/>
        </authorList>
    </citation>
    <scope>NUCLEOTIDE SEQUENCE [LARGE SCALE GENOMIC DNA]</scope>
    <source>
        <strain evidence="5 6">NBRC 107702</strain>
    </source>
</reference>
<dbReference type="Gene3D" id="3.90.180.10">
    <property type="entry name" value="Medium-chain alcohol dehydrogenases, catalytic domain"/>
    <property type="match status" value="1"/>
</dbReference>
<dbReference type="GO" id="GO:0051287">
    <property type="term" value="F:NAD binding"/>
    <property type="evidence" value="ECO:0007669"/>
    <property type="project" value="InterPro"/>
</dbReference>
<dbReference type="InterPro" id="IPR046346">
    <property type="entry name" value="Aminoacid_DH-like_N_sf"/>
</dbReference>
<dbReference type="Pfam" id="PF13602">
    <property type="entry name" value="ADH_zinc_N_2"/>
    <property type="match status" value="1"/>
</dbReference>
<dbReference type="Pfam" id="PF00390">
    <property type="entry name" value="malic"/>
    <property type="match status" value="1"/>
</dbReference>
<dbReference type="InterPro" id="IPR051674">
    <property type="entry name" value="Malate_Decarboxylase"/>
</dbReference>
<keyword evidence="6" id="KW-1185">Reference proteome</keyword>
<dbReference type="GO" id="GO:0004470">
    <property type="term" value="F:malic enzyme activity"/>
    <property type="evidence" value="ECO:0007669"/>
    <property type="project" value="InterPro"/>
</dbReference>
<dbReference type="Gene3D" id="3.40.50.720">
    <property type="entry name" value="NAD(P)-binding Rossmann-like Domain"/>
    <property type="match status" value="1"/>
</dbReference>
<feature type="domain" description="Malic enzyme NAD-binding" evidence="3">
    <location>
        <begin position="157"/>
        <end position="366"/>
    </location>
</feature>
<organism evidence="5 6">
    <name type="scientific">Phytohabitans flavus</name>
    <dbReference type="NCBI Taxonomy" id="1076124"/>
    <lineage>
        <taxon>Bacteria</taxon>
        <taxon>Bacillati</taxon>
        <taxon>Actinomycetota</taxon>
        <taxon>Actinomycetes</taxon>
        <taxon>Micromonosporales</taxon>
        <taxon>Micromonosporaceae</taxon>
    </lineage>
</organism>
<protein>
    <recommendedName>
        <fullName evidence="7">Enoyl reductase (ER) domain-containing protein</fullName>
    </recommendedName>
</protein>
<accession>A0A6F8Y6H9</accession>
<dbReference type="InterPro" id="IPR013154">
    <property type="entry name" value="ADH-like_N"/>
</dbReference>
<feature type="domain" description="Malic enzyme N-terminal" evidence="4">
    <location>
        <begin position="12"/>
        <end position="145"/>
    </location>
</feature>
<dbReference type="InterPro" id="IPR045213">
    <property type="entry name" value="Malic_NAD-bd_bact_type"/>
</dbReference>
<dbReference type="InterPro" id="IPR011032">
    <property type="entry name" value="GroES-like_sf"/>
</dbReference>
<dbReference type="FunFam" id="3.40.50.10380:FF:000003">
    <property type="entry name" value="NADP-dependent malic enzyme"/>
    <property type="match status" value="1"/>
</dbReference>
<dbReference type="AlphaFoldDB" id="A0A6F8Y6H9"/>
<feature type="domain" description="Enoyl reductase (ER)" evidence="2">
    <location>
        <begin position="413"/>
        <end position="713"/>
    </location>
</feature>
<evidence type="ECO:0000259" key="2">
    <source>
        <dbReference type="SMART" id="SM00829"/>
    </source>
</evidence>
<dbReference type="Pfam" id="PF03949">
    <property type="entry name" value="Malic_M"/>
    <property type="match status" value="1"/>
</dbReference>
<evidence type="ECO:0000259" key="4">
    <source>
        <dbReference type="SMART" id="SM01274"/>
    </source>
</evidence>
<evidence type="ECO:0008006" key="7">
    <source>
        <dbReference type="Google" id="ProtNLM"/>
    </source>
</evidence>
<sequence>MAKDPVFELHRGGKMAVAATVPLNSRDDLSLAYTPGVARVCEAIAAEPDLAAEYTWTGNTVAVVTDGTAVLGLGDIGPRAAMPVMEGKAVLFKQFGGVDAVPICLDTKDVDEIVSVVTALAPSFGGINLEDISAPRCFEIERRLDEALPIPVFHDDQHGTAIVVLAALRNAITLLDRKMDDLSVVVSGAGAAGVAVTKMLIAGGVDADRVVVVDSRGIIHGGRSDLTPVKAELAATTNGTIGHRQVATGGIADALAGADVLIGVSGGQIPEEAVARMAPEGIVFALANPTPEVHPDVASRHAALVATGRSDFPNQINNVLAFPGVFRGALAARATTVTDGMKVAAAEAIAGWSPTCCAPTRSCRRRSTPGWRPRWQRLWPMPLGVTESLAWREPFASVPVMRAAYASAFDDDNPLAALAVGEQPEPALPGSDWVTVEVKASSLNHHDLWSLRGVGLSAQQLPMILGCDAAGVDPSGAEVVVYPVVTDPADPRGYSILSEHYAGTLAERVAVPRANLVPKPAGVSFADAACLPTAWLTAYRMLTTRGRVDEGEVVLVQGAGGGVATAAVVLAVALGKKVYATSRDAAKRARIAELGAIAVEPGARLPERADVVIETVGAATFDHSLKAAGFGARIVVSGATSGHEPKVNLRRVFAMQLEILGTSMGTPDELAGLLALCQERGIRPVVDGVYPFSDVEAAFARLNSGDVFGKVVIDHTR</sequence>
<evidence type="ECO:0000313" key="5">
    <source>
        <dbReference type="EMBL" id="BCB81670.1"/>
    </source>
</evidence>
<evidence type="ECO:0000259" key="3">
    <source>
        <dbReference type="SMART" id="SM00919"/>
    </source>
</evidence>
<dbReference type="SUPFAM" id="SSF51735">
    <property type="entry name" value="NAD(P)-binding Rossmann-fold domains"/>
    <property type="match status" value="2"/>
</dbReference>
<dbReference type="SUPFAM" id="SSF50129">
    <property type="entry name" value="GroES-like"/>
    <property type="match status" value="1"/>
</dbReference>
<dbReference type="SUPFAM" id="SSF53223">
    <property type="entry name" value="Aminoacid dehydrogenase-like, N-terminal domain"/>
    <property type="match status" value="1"/>
</dbReference>
<dbReference type="EMBL" id="AP022870">
    <property type="protein sequence ID" value="BCB81670.1"/>
    <property type="molecule type" value="Genomic_DNA"/>
</dbReference>
<dbReference type="PANTHER" id="PTHR43237:SF4">
    <property type="entry name" value="NADP-DEPENDENT MALIC ENZYME"/>
    <property type="match status" value="1"/>
</dbReference>
<dbReference type="InterPro" id="IPR012301">
    <property type="entry name" value="Malic_N_dom"/>
</dbReference>
<dbReference type="Proteomes" id="UP000502508">
    <property type="component" value="Chromosome"/>
</dbReference>
<name>A0A6F8Y6H9_9ACTN</name>
<dbReference type="PANTHER" id="PTHR43237">
    <property type="entry name" value="NADP-DEPENDENT MALIC ENZYME"/>
    <property type="match status" value="1"/>
</dbReference>
<dbReference type="InterPro" id="IPR036291">
    <property type="entry name" value="NAD(P)-bd_dom_sf"/>
</dbReference>
<dbReference type="InterPro" id="IPR037062">
    <property type="entry name" value="Malic_N_dom_sf"/>
</dbReference>